<evidence type="ECO:0000256" key="1">
    <source>
        <dbReference type="SAM" id="SignalP"/>
    </source>
</evidence>
<gene>
    <name evidence="2" type="ORF">SCL_1754</name>
</gene>
<evidence type="ECO:0008006" key="4">
    <source>
        <dbReference type="Google" id="ProtNLM"/>
    </source>
</evidence>
<feature type="chain" id="PRO_5008572397" description="Lipoprotein" evidence="1">
    <location>
        <begin position="24"/>
        <end position="202"/>
    </location>
</feature>
<evidence type="ECO:0000313" key="3">
    <source>
        <dbReference type="Proteomes" id="UP000243180"/>
    </source>
</evidence>
<dbReference type="InParanoid" id="A0A1B4XGX4"/>
<dbReference type="AlphaFoldDB" id="A0A1B4XGX4"/>
<sequence>MPKDHLVPAILVLLLFTASSTYADDSLEFKGLKIGSTAEELRMKYPEFICSDPRQEATRPLNETLKKFWERKQTEADLFCETTIIDRAPRTALSGVAGRHIKVIDFHFIANRLMYAYALLDSLAFDDLIAGLTTKYGPPTRKDTGAKSTKMTFYWKRAGATIRVSKYAESLDTASYSLSADDYWPEVARRRAARAKAIGKGR</sequence>
<feature type="signal peptide" evidence="1">
    <location>
        <begin position="1"/>
        <end position="23"/>
    </location>
</feature>
<keyword evidence="3" id="KW-1185">Reference proteome</keyword>
<evidence type="ECO:0000313" key="2">
    <source>
        <dbReference type="EMBL" id="BAV34055.1"/>
    </source>
</evidence>
<proteinExistence type="predicted"/>
<dbReference type="Proteomes" id="UP000243180">
    <property type="component" value="Chromosome"/>
</dbReference>
<name>A0A1B4XGX4_9GAMM</name>
<keyword evidence="1" id="KW-0732">Signal</keyword>
<accession>A0A1B4XGX4</accession>
<dbReference type="EMBL" id="AP014879">
    <property type="protein sequence ID" value="BAV34055.1"/>
    <property type="molecule type" value="Genomic_DNA"/>
</dbReference>
<organism evidence="2 3">
    <name type="scientific">Sulfuricaulis limicola</name>
    <dbReference type="NCBI Taxonomy" id="1620215"/>
    <lineage>
        <taxon>Bacteria</taxon>
        <taxon>Pseudomonadati</taxon>
        <taxon>Pseudomonadota</taxon>
        <taxon>Gammaproteobacteria</taxon>
        <taxon>Acidiferrobacterales</taxon>
        <taxon>Acidiferrobacteraceae</taxon>
        <taxon>Sulfuricaulis</taxon>
    </lineage>
</organism>
<reference evidence="2 3" key="1">
    <citation type="submission" date="2015-05" db="EMBL/GenBank/DDBJ databases">
        <title>Complete genome sequence of a sulfur-oxidizing gammaproteobacterium strain HA5.</title>
        <authorList>
            <person name="Miura A."/>
            <person name="Kojima H."/>
            <person name="Fukui M."/>
        </authorList>
    </citation>
    <scope>NUCLEOTIDE SEQUENCE [LARGE SCALE GENOMIC DNA]</scope>
    <source>
        <strain evidence="2 3">HA5</strain>
    </source>
</reference>
<protein>
    <recommendedName>
        <fullName evidence="4">Lipoprotein</fullName>
    </recommendedName>
</protein>
<dbReference type="KEGG" id="slim:SCL_1754"/>